<keyword evidence="5" id="KW-1185">Reference proteome</keyword>
<dbReference type="PROSITE" id="PS50801">
    <property type="entry name" value="STAS"/>
    <property type="match status" value="1"/>
</dbReference>
<evidence type="ECO:0000259" key="3">
    <source>
        <dbReference type="PROSITE" id="PS50801"/>
    </source>
</evidence>
<dbReference type="InterPro" id="IPR003658">
    <property type="entry name" value="Anti-sigma_ant"/>
</dbReference>
<evidence type="ECO:0000313" key="5">
    <source>
        <dbReference type="Proteomes" id="UP000595564"/>
    </source>
</evidence>
<dbReference type="PANTHER" id="PTHR33495">
    <property type="entry name" value="ANTI-SIGMA FACTOR ANTAGONIST TM_1081-RELATED-RELATED"/>
    <property type="match status" value="1"/>
</dbReference>
<dbReference type="NCBIfam" id="TIGR00377">
    <property type="entry name" value="ant_ant_sig"/>
    <property type="match status" value="1"/>
</dbReference>
<dbReference type="RefSeq" id="WP_201328405.1">
    <property type="nucleotide sequence ID" value="NZ_AP017470.1"/>
</dbReference>
<evidence type="ECO:0000256" key="1">
    <source>
        <dbReference type="ARBA" id="ARBA00009013"/>
    </source>
</evidence>
<dbReference type="SUPFAM" id="SSF52091">
    <property type="entry name" value="SpoIIaa-like"/>
    <property type="match status" value="1"/>
</dbReference>
<dbReference type="EMBL" id="AP017470">
    <property type="protein sequence ID" value="BBB32066.1"/>
    <property type="molecule type" value="Genomic_DNA"/>
</dbReference>
<dbReference type="InterPro" id="IPR002645">
    <property type="entry name" value="STAS_dom"/>
</dbReference>
<organism evidence="4 5">
    <name type="scientific">Thermotomaculum hydrothermale</name>
    <dbReference type="NCBI Taxonomy" id="981385"/>
    <lineage>
        <taxon>Bacteria</taxon>
        <taxon>Pseudomonadati</taxon>
        <taxon>Acidobacteriota</taxon>
        <taxon>Holophagae</taxon>
        <taxon>Thermotomaculales</taxon>
        <taxon>Thermotomaculaceae</taxon>
        <taxon>Thermotomaculum</taxon>
    </lineage>
</organism>
<dbReference type="GO" id="GO:0043856">
    <property type="term" value="F:anti-sigma factor antagonist activity"/>
    <property type="evidence" value="ECO:0007669"/>
    <property type="project" value="InterPro"/>
</dbReference>
<feature type="domain" description="STAS" evidence="3">
    <location>
        <begin position="3"/>
        <end position="112"/>
    </location>
</feature>
<dbReference type="KEGG" id="thyd:TTHT_0475"/>
<dbReference type="Gene3D" id="3.30.750.24">
    <property type="entry name" value="STAS domain"/>
    <property type="match status" value="1"/>
</dbReference>
<dbReference type="AlphaFoldDB" id="A0A7R6PPN4"/>
<comment type="similarity">
    <text evidence="1 2">Belongs to the anti-sigma-factor antagonist family.</text>
</comment>
<accession>A0A7R6PPN4</accession>
<dbReference type="InterPro" id="IPR036513">
    <property type="entry name" value="STAS_dom_sf"/>
</dbReference>
<dbReference type="Proteomes" id="UP000595564">
    <property type="component" value="Chromosome"/>
</dbReference>
<evidence type="ECO:0000256" key="2">
    <source>
        <dbReference type="RuleBase" id="RU003749"/>
    </source>
</evidence>
<dbReference type="CDD" id="cd07043">
    <property type="entry name" value="STAS_anti-anti-sigma_factors"/>
    <property type="match status" value="1"/>
</dbReference>
<evidence type="ECO:0000313" key="4">
    <source>
        <dbReference type="EMBL" id="BBB32066.1"/>
    </source>
</evidence>
<reference evidence="4 5" key="1">
    <citation type="journal article" date="2012" name="Extremophiles">
        <title>Thermotomaculum hydrothermale gen. nov., sp. nov., a novel heterotrophic thermophile within the phylum Acidobacteria from a deep-sea hydrothermal vent chimney in the Southern Okinawa Trough.</title>
        <authorList>
            <person name="Izumi H."/>
            <person name="Nunoura T."/>
            <person name="Miyazaki M."/>
            <person name="Mino S."/>
            <person name="Toki T."/>
            <person name="Takai K."/>
            <person name="Sako Y."/>
            <person name="Sawabe T."/>
            <person name="Nakagawa S."/>
        </authorList>
    </citation>
    <scope>NUCLEOTIDE SEQUENCE [LARGE SCALE GENOMIC DNA]</scope>
    <source>
        <strain evidence="4 5">AC55</strain>
    </source>
</reference>
<proteinExistence type="inferred from homology"/>
<gene>
    <name evidence="4" type="ORF">TTHT_0475</name>
</gene>
<sequence>MELEIKKERIEKVTVLKIKGAINAHTVNEFEKTLEQCVENREYYLLIDCKELDYISSAGLGALMGVIEKIKSNNGDIKLCNTSNSVYRVFDILGFTELFEIFNSLEEGLKAFKKNG</sequence>
<name>A0A7R6PPN4_9BACT</name>
<protein>
    <recommendedName>
        <fullName evidence="2">Anti-sigma factor antagonist</fullName>
    </recommendedName>
</protein>
<dbReference type="Pfam" id="PF01740">
    <property type="entry name" value="STAS"/>
    <property type="match status" value="1"/>
</dbReference>